<dbReference type="InterPro" id="IPR011009">
    <property type="entry name" value="Kinase-like_dom_sf"/>
</dbReference>
<keyword evidence="2" id="KW-1185">Reference proteome</keyword>
<organism evidence="1 2">
    <name type="scientific">Alteribacillus bidgolensis</name>
    <dbReference type="NCBI Taxonomy" id="930129"/>
    <lineage>
        <taxon>Bacteria</taxon>
        <taxon>Bacillati</taxon>
        <taxon>Bacillota</taxon>
        <taxon>Bacilli</taxon>
        <taxon>Bacillales</taxon>
        <taxon>Bacillaceae</taxon>
        <taxon>Alteribacillus</taxon>
    </lineage>
</organism>
<name>A0A1G8EIV9_9BACI</name>
<keyword evidence="1" id="KW-0167">Capsid protein</keyword>
<dbReference type="RefSeq" id="WP_091581387.1">
    <property type="nucleotide sequence ID" value="NZ_FNDU01000002.1"/>
</dbReference>
<dbReference type="AlphaFoldDB" id="A0A1G8EIV9"/>
<evidence type="ECO:0000313" key="1">
    <source>
        <dbReference type="EMBL" id="SDH69807.1"/>
    </source>
</evidence>
<reference evidence="1 2" key="1">
    <citation type="submission" date="2016-10" db="EMBL/GenBank/DDBJ databases">
        <authorList>
            <person name="de Groot N.N."/>
        </authorList>
    </citation>
    <scope>NUCLEOTIDE SEQUENCE [LARGE SCALE GENOMIC DNA]</scope>
    <source>
        <strain evidence="2">P4B,CCM 7963,CECT 7998,DSM 25260,IBRC-M 10614,KCTC 13821</strain>
    </source>
</reference>
<proteinExistence type="predicted"/>
<dbReference type="STRING" id="930129.SAMN05216352_102247"/>
<dbReference type="GO" id="GO:0042601">
    <property type="term" value="C:endospore-forming forespore"/>
    <property type="evidence" value="ECO:0007669"/>
    <property type="project" value="TreeGrafter"/>
</dbReference>
<protein>
    <submittedName>
        <fullName evidence="1">Spore coat protein YutH</fullName>
    </submittedName>
</protein>
<dbReference type="SUPFAM" id="SSF56112">
    <property type="entry name" value="Protein kinase-like (PK-like)"/>
    <property type="match status" value="1"/>
</dbReference>
<dbReference type="Gene3D" id="3.90.1200.10">
    <property type="match status" value="1"/>
</dbReference>
<dbReference type="PANTHER" id="PTHR39179:SF2">
    <property type="entry name" value="ENDOSPORE COAT-ASSOCIATED PROTEIN YUTH"/>
    <property type="match status" value="1"/>
</dbReference>
<dbReference type="EMBL" id="FNDU01000002">
    <property type="protein sequence ID" value="SDH69807.1"/>
    <property type="molecule type" value="Genomic_DNA"/>
</dbReference>
<dbReference type="InterPro" id="IPR047175">
    <property type="entry name" value="CotS-like"/>
</dbReference>
<dbReference type="Proteomes" id="UP000199017">
    <property type="component" value="Unassembled WGS sequence"/>
</dbReference>
<sequence length="341" mass="40570">MMERNVYDHYGLYMDQSFKAGVYTGFSAGNSLYLLVPDIAQQQDDWKEKLEWAEQLRWLGDETIAVFVSPYTRGYSVPVDGEKQLLFHIPAPSSVNKRNADKEGKALAEFHKKGMNLFPRSIPQPFLERWCEWWETRLEQLENWYTYVRKKTNYSQMDKWFLQTFPYYIGRTENAIQWLKETSWNAEGIEEPGCVAHFCFTPTTWITLDQERAPVKLPSDWLYDHPSRDVSEWIRNAMENDRSESEIRHFIKEYEEANQITHLGRQLVFGRLLFPYYYMEQLEQTYLRENTGETEEALSKLQQLWANEAKRMEQLSSFNPSLLPKDREIPEWLNGSSFQKL</sequence>
<accession>A0A1G8EIV9</accession>
<keyword evidence="1" id="KW-0946">Virion</keyword>
<evidence type="ECO:0000313" key="2">
    <source>
        <dbReference type="Proteomes" id="UP000199017"/>
    </source>
</evidence>
<dbReference type="PANTHER" id="PTHR39179">
    <property type="entry name" value="SPORE COAT PROTEIN I"/>
    <property type="match status" value="1"/>
</dbReference>
<dbReference type="InterPro" id="IPR014254">
    <property type="entry name" value="Spore_coat_YutH"/>
</dbReference>
<dbReference type="NCBIfam" id="TIGR02905">
    <property type="entry name" value="spore_yutH"/>
    <property type="match status" value="1"/>
</dbReference>
<dbReference type="OrthoDB" id="2986702at2"/>
<gene>
    <name evidence="1" type="ORF">SAMN05216352_102247</name>
</gene>